<organism evidence="1 2">
    <name type="scientific">Solanum commersonii</name>
    <name type="common">Commerson's wild potato</name>
    <name type="synonym">Commerson's nightshade</name>
    <dbReference type="NCBI Taxonomy" id="4109"/>
    <lineage>
        <taxon>Eukaryota</taxon>
        <taxon>Viridiplantae</taxon>
        <taxon>Streptophyta</taxon>
        <taxon>Embryophyta</taxon>
        <taxon>Tracheophyta</taxon>
        <taxon>Spermatophyta</taxon>
        <taxon>Magnoliopsida</taxon>
        <taxon>eudicotyledons</taxon>
        <taxon>Gunneridae</taxon>
        <taxon>Pentapetalae</taxon>
        <taxon>asterids</taxon>
        <taxon>lamiids</taxon>
        <taxon>Solanales</taxon>
        <taxon>Solanaceae</taxon>
        <taxon>Solanoideae</taxon>
        <taxon>Solaneae</taxon>
        <taxon>Solanum</taxon>
    </lineage>
</organism>
<dbReference type="Proteomes" id="UP000824120">
    <property type="component" value="Chromosome 11"/>
</dbReference>
<dbReference type="EMBL" id="JACXVP010000011">
    <property type="protein sequence ID" value="KAG5574877.1"/>
    <property type="molecule type" value="Genomic_DNA"/>
</dbReference>
<name>A0A9J5WHE9_SOLCO</name>
<evidence type="ECO:0000313" key="2">
    <source>
        <dbReference type="Proteomes" id="UP000824120"/>
    </source>
</evidence>
<accession>A0A9J5WHE9</accession>
<keyword evidence="2" id="KW-1185">Reference proteome</keyword>
<proteinExistence type="predicted"/>
<sequence>MTRNQASTTINCYHDLQDETSHNTPKSISRFQKYCHGSWRFRPQDMLIEKSKINDNDNDDDYDHEEEEEKLSGRLNCMISVLNIFCKFLRLTPSTQEVNVEHLKKGKQIYYKLGFSSYFMSLRAINFLI</sequence>
<evidence type="ECO:0000313" key="1">
    <source>
        <dbReference type="EMBL" id="KAG5574877.1"/>
    </source>
</evidence>
<gene>
    <name evidence="1" type="ORF">H5410_055011</name>
</gene>
<reference evidence="1 2" key="1">
    <citation type="submission" date="2020-09" db="EMBL/GenBank/DDBJ databases">
        <title>De no assembly of potato wild relative species, Solanum commersonii.</title>
        <authorList>
            <person name="Cho K."/>
        </authorList>
    </citation>
    <scope>NUCLEOTIDE SEQUENCE [LARGE SCALE GENOMIC DNA]</scope>
    <source>
        <strain evidence="1">LZ3.2</strain>
        <tissue evidence="1">Leaf</tissue>
    </source>
</reference>
<comment type="caution">
    <text evidence="1">The sequence shown here is derived from an EMBL/GenBank/DDBJ whole genome shotgun (WGS) entry which is preliminary data.</text>
</comment>
<dbReference type="AlphaFoldDB" id="A0A9J5WHE9"/>
<protein>
    <submittedName>
        <fullName evidence="1">Uncharacterized protein</fullName>
    </submittedName>
</protein>